<comment type="caution">
    <text evidence="1">The sequence shown here is derived from an EMBL/GenBank/DDBJ whole genome shotgun (WGS) entry which is preliminary data.</text>
</comment>
<evidence type="ECO:0008006" key="3">
    <source>
        <dbReference type="Google" id="ProtNLM"/>
    </source>
</evidence>
<protein>
    <recommendedName>
        <fullName evidence="3">Cytoplasmic protein</fullName>
    </recommendedName>
</protein>
<dbReference type="InterPro" id="IPR009351">
    <property type="entry name" value="AlkZ-like"/>
</dbReference>
<dbReference type="PANTHER" id="PTHR38479">
    <property type="entry name" value="LMO0824 PROTEIN"/>
    <property type="match status" value="1"/>
</dbReference>
<name>A0A1V1NSH1_9BACT</name>
<accession>A0A1V1NSH1</accession>
<evidence type="ECO:0000313" key="1">
    <source>
        <dbReference type="EMBL" id="ETR65529.1"/>
    </source>
</evidence>
<organism evidence="1 2">
    <name type="scientific">Candidatus Magnetoglobus multicellularis str. Araruama</name>
    <dbReference type="NCBI Taxonomy" id="890399"/>
    <lineage>
        <taxon>Bacteria</taxon>
        <taxon>Pseudomonadati</taxon>
        <taxon>Thermodesulfobacteriota</taxon>
        <taxon>Desulfobacteria</taxon>
        <taxon>Desulfobacterales</taxon>
        <taxon>Desulfobacteraceae</taxon>
        <taxon>Candidatus Magnetoglobus</taxon>
    </lineage>
</organism>
<sequence>MVVIRRYSILAHASRFRSPVISMSSRVDAINIRWIFDRVYKSSDIMRIRCMRGTLHIVNSDDAMIYHKATLPYRLKTCNYLKRKIGFESHMNEVIENFVLDSLNDSSKTIHELIIDVSNKKLPQHIQRKDYIRLTVRSLWEDGTLCRVDDSENWNKEGNKYCIFSKRYPNIELNEFDGKEAESVLIEEYFKSYGPSTIIDASWWSGLGIGRVRDIF</sequence>
<dbReference type="EMBL" id="ATBP01002734">
    <property type="protein sequence ID" value="ETR65529.1"/>
    <property type="molecule type" value="Genomic_DNA"/>
</dbReference>
<dbReference type="Pfam" id="PF06224">
    <property type="entry name" value="AlkZ-like"/>
    <property type="match status" value="1"/>
</dbReference>
<dbReference type="PANTHER" id="PTHR38479:SF2">
    <property type="entry name" value="WINGED HELIX DNA-BINDING DOMAIN-CONTAINING PROTEIN"/>
    <property type="match status" value="1"/>
</dbReference>
<evidence type="ECO:0000313" key="2">
    <source>
        <dbReference type="Proteomes" id="UP000189670"/>
    </source>
</evidence>
<reference evidence="2" key="1">
    <citation type="submission" date="2012-11" db="EMBL/GenBank/DDBJ databases">
        <authorList>
            <person name="Lucero-Rivera Y.E."/>
            <person name="Tovar-Ramirez D."/>
        </authorList>
    </citation>
    <scope>NUCLEOTIDE SEQUENCE [LARGE SCALE GENOMIC DNA]</scope>
    <source>
        <strain evidence="2">Araruama</strain>
    </source>
</reference>
<dbReference type="Proteomes" id="UP000189670">
    <property type="component" value="Unassembled WGS sequence"/>
</dbReference>
<feature type="non-terminal residue" evidence="1">
    <location>
        <position position="216"/>
    </location>
</feature>
<dbReference type="AlphaFoldDB" id="A0A1V1NSH1"/>
<proteinExistence type="predicted"/>
<gene>
    <name evidence="1" type="ORF">OMM_14104</name>
</gene>